<gene>
    <name evidence="1" type="ORF">V6R90_00580</name>
</gene>
<dbReference type="RefSeq" id="WP_349803448.1">
    <property type="nucleotide sequence ID" value="NZ_JBEGDP010000001.1"/>
</dbReference>
<evidence type="ECO:0008006" key="3">
    <source>
        <dbReference type="Google" id="ProtNLM"/>
    </source>
</evidence>
<dbReference type="EMBL" id="JBEGDP010000001">
    <property type="protein sequence ID" value="MEQ7845752.1"/>
    <property type="molecule type" value="Genomic_DNA"/>
</dbReference>
<name>A0ABV1NTC1_9ACTN</name>
<dbReference type="Proteomes" id="UP001482520">
    <property type="component" value="Unassembled WGS sequence"/>
</dbReference>
<proteinExistence type="predicted"/>
<protein>
    <recommendedName>
        <fullName evidence="3">GrpB family protein</fullName>
    </recommendedName>
</protein>
<evidence type="ECO:0000313" key="2">
    <source>
        <dbReference type="Proteomes" id="UP001482520"/>
    </source>
</evidence>
<accession>A0ABV1NTC1</accession>
<sequence length="185" mass="21222">MPEPDLDWFGADNAKYESWWSGFTAGMDDGLPETRGKWVLTGSRSFGLAYPESDIEGAVIVRPEDHETIERRLSEHLAARGWKHTVTVTRAGLRLFILDDVPSGTDGVTIWKLEFTIREPEVHQTIASHIERQLQSWTDEQQLLYIQEQRADALLGERDPAARARHAARKEWLRVLLPQRQPPKE</sequence>
<reference evidence="1 2" key="1">
    <citation type="submission" date="2024-02" db="EMBL/GenBank/DDBJ databases">
        <title>Full genome sequence of Nocardioides kribbensis.</title>
        <authorList>
            <person name="Poletto B.L."/>
            <person name="Silva G."/>
            <person name="Galante D."/>
            <person name="Campos K.R."/>
            <person name="Santos M.B.N."/>
            <person name="Sacchi C.T."/>
        </authorList>
    </citation>
    <scope>NUCLEOTIDE SEQUENCE [LARGE SCALE GENOMIC DNA]</scope>
    <source>
        <strain evidence="1 2">O4R</strain>
    </source>
</reference>
<keyword evidence="2" id="KW-1185">Reference proteome</keyword>
<evidence type="ECO:0000313" key="1">
    <source>
        <dbReference type="EMBL" id="MEQ7845752.1"/>
    </source>
</evidence>
<organism evidence="1 2">
    <name type="scientific">Nocardioides kribbensis</name>
    <dbReference type="NCBI Taxonomy" id="305517"/>
    <lineage>
        <taxon>Bacteria</taxon>
        <taxon>Bacillati</taxon>
        <taxon>Actinomycetota</taxon>
        <taxon>Actinomycetes</taxon>
        <taxon>Propionibacteriales</taxon>
        <taxon>Nocardioidaceae</taxon>
        <taxon>Nocardioides</taxon>
    </lineage>
</organism>
<comment type="caution">
    <text evidence="1">The sequence shown here is derived from an EMBL/GenBank/DDBJ whole genome shotgun (WGS) entry which is preliminary data.</text>
</comment>